<dbReference type="EMBL" id="BRYB01000298">
    <property type="protein sequence ID" value="GMI27185.1"/>
    <property type="molecule type" value="Genomic_DNA"/>
</dbReference>
<accession>A0ABQ6MIJ1</accession>
<dbReference type="Proteomes" id="UP001165060">
    <property type="component" value="Unassembled WGS sequence"/>
</dbReference>
<name>A0ABQ6MIJ1_9STRA</name>
<gene>
    <name evidence="1" type="ORF">TeGR_g2620</name>
</gene>
<reference evidence="1 2" key="1">
    <citation type="journal article" date="2023" name="Commun. Biol.">
        <title>Genome analysis of Parmales, the sister group of diatoms, reveals the evolutionary specialization of diatoms from phago-mixotrophs to photoautotrophs.</title>
        <authorList>
            <person name="Ban H."/>
            <person name="Sato S."/>
            <person name="Yoshikawa S."/>
            <person name="Yamada K."/>
            <person name="Nakamura Y."/>
            <person name="Ichinomiya M."/>
            <person name="Sato N."/>
            <person name="Blanc-Mathieu R."/>
            <person name="Endo H."/>
            <person name="Kuwata A."/>
            <person name="Ogata H."/>
        </authorList>
    </citation>
    <scope>NUCLEOTIDE SEQUENCE [LARGE SCALE GENOMIC DNA]</scope>
</reference>
<keyword evidence="2" id="KW-1185">Reference proteome</keyword>
<proteinExistence type="predicted"/>
<comment type="caution">
    <text evidence="1">The sequence shown here is derived from an EMBL/GenBank/DDBJ whole genome shotgun (WGS) entry which is preliminary data.</text>
</comment>
<evidence type="ECO:0000313" key="2">
    <source>
        <dbReference type="Proteomes" id="UP001165060"/>
    </source>
</evidence>
<evidence type="ECO:0000313" key="1">
    <source>
        <dbReference type="EMBL" id="GMI27185.1"/>
    </source>
</evidence>
<sequence length="243" mass="24351">MAGRSATIGGNLTHYPTASVSLTVGPATAPTTVVVSGSLHPRSRGSFGLPPLPSLRPSLHASLPPLAAPAPRSPGLLAVAPGGKGHPGCAELLGALISLLSSPLHPSLPSLLLSHAASRTAPSLLSPNAPLSSLACVVAYPGQLPFAYCLSTCRCHQTRLGCLGLASLADATAALEGRALERMSPREAAGLAAGLVTAALEGEAKRSGLEDEEGGYDTIVERAVVGGDGWRRIGGVEAGELDG</sequence>
<organism evidence="1 2">
    <name type="scientific">Tetraparma gracilis</name>
    <dbReference type="NCBI Taxonomy" id="2962635"/>
    <lineage>
        <taxon>Eukaryota</taxon>
        <taxon>Sar</taxon>
        <taxon>Stramenopiles</taxon>
        <taxon>Ochrophyta</taxon>
        <taxon>Bolidophyceae</taxon>
        <taxon>Parmales</taxon>
        <taxon>Triparmaceae</taxon>
        <taxon>Tetraparma</taxon>
    </lineage>
</organism>
<protein>
    <submittedName>
        <fullName evidence="1">Uncharacterized protein</fullName>
    </submittedName>
</protein>